<dbReference type="EMBL" id="DS546286">
    <property type="protein sequence ID" value="EDQ48549.1"/>
    <property type="molecule type" value="Genomic_DNA"/>
</dbReference>
<feature type="region of interest" description="Disordered" evidence="1">
    <location>
        <begin position="291"/>
        <end position="328"/>
    </location>
</feature>
<dbReference type="GO" id="GO:0004315">
    <property type="term" value="F:3-oxoacyl-[acyl-carrier-protein] synthase activity"/>
    <property type="evidence" value="ECO:0007669"/>
    <property type="project" value="InterPro"/>
</dbReference>
<accession>A9U704</accession>
<dbReference type="SUPFAM" id="SSF53901">
    <property type="entry name" value="Thiolase-like"/>
    <property type="match status" value="1"/>
</dbReference>
<dbReference type="InterPro" id="IPR016039">
    <property type="entry name" value="Thiolase-like"/>
</dbReference>
<dbReference type="CDD" id="cd00830">
    <property type="entry name" value="KAS_III"/>
    <property type="match status" value="1"/>
</dbReference>
<dbReference type="AlphaFoldDB" id="A9U704"/>
<dbReference type="Pfam" id="PF08545">
    <property type="entry name" value="ACP_syn_III"/>
    <property type="match status" value="1"/>
</dbReference>
<dbReference type="PANTHER" id="PTHR34069">
    <property type="entry name" value="3-OXOACYL-[ACYL-CARRIER-PROTEIN] SYNTHASE 3"/>
    <property type="match status" value="1"/>
</dbReference>
<evidence type="ECO:0000256" key="1">
    <source>
        <dbReference type="SAM" id="MobiDB-lite"/>
    </source>
</evidence>
<dbReference type="Gene3D" id="3.40.47.10">
    <property type="match status" value="1"/>
</dbReference>
<evidence type="ECO:0000313" key="3">
    <source>
        <dbReference type="EMBL" id="EDQ48549.1"/>
    </source>
</evidence>
<feature type="compositionally biased region" description="Basic and acidic residues" evidence="1">
    <location>
        <begin position="314"/>
        <end position="327"/>
    </location>
</feature>
<feature type="domain" description="Beta-ketoacyl-[acyl-carrier-protein] synthase III N-terminal" evidence="2">
    <location>
        <begin position="142"/>
        <end position="201"/>
    </location>
</feature>
<proteinExistence type="predicted"/>
<dbReference type="GO" id="GO:0006633">
    <property type="term" value="P:fatty acid biosynthetic process"/>
    <property type="evidence" value="ECO:0007669"/>
    <property type="project" value="InterPro"/>
</dbReference>
<feature type="region of interest" description="Disordered" evidence="1">
    <location>
        <begin position="389"/>
        <end position="472"/>
    </location>
</feature>
<feature type="non-terminal residue" evidence="3">
    <location>
        <position position="624"/>
    </location>
</feature>
<reference evidence="3" key="1">
    <citation type="journal article" date="2008" name="Science">
        <title>The Physcomitrella genome reveals evolutionary insights into the conquest of land by plants.</title>
        <authorList>
            <person name="Rensing S."/>
            <person name="Lang D."/>
            <person name="Zimmer A."/>
            <person name="Terry A."/>
            <person name="Salamov A."/>
            <person name="Shapiro H."/>
            <person name="Nishiyama T."/>
            <person name="Perroud P.-F."/>
            <person name="Lindquist E."/>
            <person name="Kamisugi Y."/>
            <person name="Tanahashi T."/>
            <person name="Sakakibara K."/>
            <person name="Fujita T."/>
            <person name="Oishi K."/>
            <person name="Shin-I T."/>
            <person name="Kuroki Y."/>
            <person name="Toyoda A."/>
            <person name="Suzuki Y."/>
            <person name="Hashimoto A."/>
            <person name="Yamaguchi K."/>
            <person name="Sugano A."/>
            <person name="Kohara Y."/>
            <person name="Fujiyama A."/>
            <person name="Anterola A."/>
            <person name="Aoki S."/>
            <person name="Ashton N."/>
            <person name="Barbazuk W.B."/>
            <person name="Barker E."/>
            <person name="Bennetzen J."/>
            <person name="Bezanilla M."/>
            <person name="Blankenship R."/>
            <person name="Cho S.H."/>
            <person name="Dutcher S."/>
            <person name="Estelle M."/>
            <person name="Fawcett J.A."/>
            <person name="Gundlach H."/>
            <person name="Hanada K."/>
            <person name="Heyl A."/>
            <person name="Hicks K.A."/>
            <person name="Hugh J."/>
            <person name="Lohr M."/>
            <person name="Mayer K."/>
            <person name="Melkozernov A."/>
            <person name="Murata T."/>
            <person name="Nelson D."/>
            <person name="Pils B."/>
            <person name="Prigge M."/>
            <person name="Reiss B."/>
            <person name="Renner T."/>
            <person name="Rombauts S."/>
            <person name="Rushton P."/>
            <person name="Sanderfoot A."/>
            <person name="Schween G."/>
            <person name="Shiu S.-H."/>
            <person name="Stueber K."/>
            <person name="Theodoulou F.L."/>
            <person name="Tu H."/>
            <person name="Van de Peer Y."/>
            <person name="Verrier P.J."/>
            <person name="Waters E."/>
            <person name="Wood A."/>
            <person name="Yang L."/>
            <person name="Cove D."/>
            <person name="Cuming A."/>
            <person name="Hasebe M."/>
            <person name="Lucas S."/>
            <person name="Mishler D.B."/>
            <person name="Reski R."/>
            <person name="Grigoriev I."/>
            <person name="Quatrano R.S."/>
            <person name="Boore J.L."/>
        </authorList>
    </citation>
    <scope>NUCLEOTIDE SEQUENCE [LARGE SCALE GENOMIC DNA]</scope>
</reference>
<sequence length="624" mass="64891">MGARFWKSRPGQDKGPLNLGPQLFSLPMGIVVPMTGGQAPGILALGAYVPQRVLRNEDFEAYLDTSDEWIVTRTGIRERRIAAEDEYTSDLAFKAVEDLLGRHPGALEGVDGVIVATNTPDALFPNTAALVQARFGIQGFAYDLLAGCPGWLYALAQAHAMVEASLARKVLVVGAEALSKIVDWNDRATAVLFGDAGGAAVPLGELQGKGGWMEAGALPGDVVPDLPEEAVEVLLGKAAFLPGFRARPAVASGLPLHEDEDAAPLHLEAGIGAFVPEDGVQVVKPELTAPDLDVGMKGKNQVPPEAPPGHGHVPHHDDEPAPGHEEAEGLAPHPVQLVQKGLVVLDVGHLAGHILIPLKGPVGGGSQDQMDGGLGEFGKHLPGVPHAEEMGRFPSRERPHRFPNRGIPWGRTRTMGLLTRSPHRDQAQGSHPANRRALHLGPLPPEGAPGLHHVPGHRGPELQEAPGPRVGDPKLVSVEGLAGDMGGGPAVKLVPQDGGPEVLEVDPDLVGPARVGPGLHQGVGSGGGENAELGFRIPGRNPPHVHLVPLHGMPAYGGDEGALLGVPLGDGQVALHHQPVAEGPGQGLEGPSMLGHHQDPAGVLVQAVHDAGTHLLGPLGLRRG</sequence>
<protein>
    <submittedName>
        <fullName evidence="3">Predicted protein</fullName>
    </submittedName>
</protein>
<dbReference type="InterPro" id="IPR013751">
    <property type="entry name" value="ACP_syn_III_N"/>
</dbReference>
<evidence type="ECO:0000259" key="2">
    <source>
        <dbReference type="Pfam" id="PF08545"/>
    </source>
</evidence>
<organism>
    <name type="scientific">Physcomitrium patens</name>
    <name type="common">Spreading-leaved earth moss</name>
    <name type="synonym">Physcomitrella patens</name>
    <dbReference type="NCBI Taxonomy" id="3218"/>
    <lineage>
        <taxon>Eukaryota</taxon>
        <taxon>Viridiplantae</taxon>
        <taxon>Streptophyta</taxon>
        <taxon>Embryophyta</taxon>
        <taxon>Bryophyta</taxon>
        <taxon>Bryophytina</taxon>
        <taxon>Bryopsida</taxon>
        <taxon>Funariidae</taxon>
        <taxon>Funariales</taxon>
        <taxon>Funariaceae</taxon>
        <taxon>Physcomitrium</taxon>
    </lineage>
</organism>
<dbReference type="PANTHER" id="PTHR34069:SF2">
    <property type="entry name" value="BETA-KETOACYL-[ACYL-CARRIER-PROTEIN] SYNTHASE III"/>
    <property type="match status" value="1"/>
</dbReference>
<gene>
    <name evidence="3" type="ORF">PHYPADRAFT_103635</name>
</gene>
<name>A9U704_PHYPA</name>